<sequence length="30" mass="3500">MISIQIGMSSMLQLLRIKNQLRKHFSANQL</sequence>
<dbReference type="AlphaFoldDB" id="I2GLT1"/>
<proteinExistence type="predicted"/>
<reference evidence="1 2" key="1">
    <citation type="journal article" date="2012" name="J. Bacteriol.">
        <title>Genome Sequence of the Filamentous Bacterium Fibrisoma limi BUZ 3T.</title>
        <authorList>
            <person name="Filippini M."/>
            <person name="Qi W."/>
            <person name="Jaenicke S."/>
            <person name="Goesmann A."/>
            <person name="Smits T.H."/>
            <person name="Bagheri H.C."/>
        </authorList>
    </citation>
    <scope>NUCLEOTIDE SEQUENCE [LARGE SCALE GENOMIC DNA]</scope>
    <source>
        <strain evidence="2">BUZ 3T</strain>
    </source>
</reference>
<comment type="caution">
    <text evidence="1">The sequence shown here is derived from an EMBL/GenBank/DDBJ whole genome shotgun (WGS) entry which is preliminary data.</text>
</comment>
<evidence type="ECO:0000313" key="2">
    <source>
        <dbReference type="Proteomes" id="UP000009309"/>
    </source>
</evidence>
<dbReference type="Proteomes" id="UP000009309">
    <property type="component" value="Unassembled WGS sequence"/>
</dbReference>
<keyword evidence="2" id="KW-1185">Reference proteome</keyword>
<evidence type="ECO:0000313" key="1">
    <source>
        <dbReference type="EMBL" id="CCH54857.1"/>
    </source>
</evidence>
<gene>
    <name evidence="1" type="ORF">BN8_04070</name>
</gene>
<accession>I2GLT1</accession>
<protein>
    <submittedName>
        <fullName evidence="1">Uncharacterized protein</fullName>
    </submittedName>
</protein>
<name>I2GLT1_9BACT</name>
<dbReference type="EMBL" id="CAIT01000007">
    <property type="protein sequence ID" value="CCH54857.1"/>
    <property type="molecule type" value="Genomic_DNA"/>
</dbReference>
<organism evidence="1 2">
    <name type="scientific">Fibrisoma limi BUZ 3</name>
    <dbReference type="NCBI Taxonomy" id="1185876"/>
    <lineage>
        <taxon>Bacteria</taxon>
        <taxon>Pseudomonadati</taxon>
        <taxon>Bacteroidota</taxon>
        <taxon>Cytophagia</taxon>
        <taxon>Cytophagales</taxon>
        <taxon>Spirosomataceae</taxon>
        <taxon>Fibrisoma</taxon>
    </lineage>
</organism>